<keyword evidence="1" id="KW-1133">Transmembrane helix</keyword>
<keyword evidence="1" id="KW-0472">Membrane</keyword>
<accession>A0ABX4MZI3</accession>
<organism evidence="2 3">
    <name type="scientific">Glutamicibacter mysorens</name>
    <dbReference type="NCBI Taxonomy" id="257984"/>
    <lineage>
        <taxon>Bacteria</taxon>
        <taxon>Bacillati</taxon>
        <taxon>Actinomycetota</taxon>
        <taxon>Actinomycetes</taxon>
        <taxon>Micrococcales</taxon>
        <taxon>Micrococcaceae</taxon>
        <taxon>Glutamicibacter</taxon>
    </lineage>
</organism>
<name>A0ABX4MZI3_9MICC</name>
<evidence type="ECO:0008006" key="4">
    <source>
        <dbReference type="Google" id="ProtNLM"/>
    </source>
</evidence>
<protein>
    <recommendedName>
        <fullName evidence="4">PH (Pleckstrin Homology) domain-containing protein</fullName>
    </recommendedName>
</protein>
<reference evidence="2 3" key="1">
    <citation type="submission" date="2017-11" db="EMBL/GenBank/DDBJ databases">
        <title>Sequencing the genomes of 1000 actinobacteria strains.</title>
        <authorList>
            <person name="Klenk H.-P."/>
        </authorList>
    </citation>
    <scope>NUCLEOTIDE SEQUENCE [LARGE SCALE GENOMIC DNA]</scope>
    <source>
        <strain evidence="2 3">DSM 12798</strain>
    </source>
</reference>
<dbReference type="Proteomes" id="UP000229263">
    <property type="component" value="Unassembled WGS sequence"/>
</dbReference>
<comment type="caution">
    <text evidence="2">The sequence shown here is derived from an EMBL/GenBank/DDBJ whole genome shotgun (WGS) entry which is preliminary data.</text>
</comment>
<keyword evidence="3" id="KW-1185">Reference proteome</keyword>
<sequence length="192" mass="21085">MASSLYFYPRIDKGFGLLMIGAILLLMGIYLIANDLPETSSYLAQIVLQGVPTVVGSILLIFAAVALLSALKGAGRKAAEAIDLKVKASGLTVRGGHKIAWASVASVTGVEHVNNAKVQVLWDRADLNRTLEIYLHEPLEGPRGKFKEGKPYVQVSLRHYPAVEYRALYEKIMDQFEKRGIPLAFEAKPTQF</sequence>
<gene>
    <name evidence="2" type="ORF">ATK23_2241</name>
</gene>
<evidence type="ECO:0000313" key="3">
    <source>
        <dbReference type="Proteomes" id="UP000229263"/>
    </source>
</evidence>
<keyword evidence="1" id="KW-0812">Transmembrane</keyword>
<feature type="transmembrane region" description="Helical" evidence="1">
    <location>
        <begin position="53"/>
        <end position="71"/>
    </location>
</feature>
<evidence type="ECO:0000256" key="1">
    <source>
        <dbReference type="SAM" id="Phobius"/>
    </source>
</evidence>
<evidence type="ECO:0000313" key="2">
    <source>
        <dbReference type="EMBL" id="PJJ44990.1"/>
    </source>
</evidence>
<feature type="transmembrane region" description="Helical" evidence="1">
    <location>
        <begin position="15"/>
        <end position="33"/>
    </location>
</feature>
<proteinExistence type="predicted"/>
<dbReference type="EMBL" id="PGEY01000001">
    <property type="protein sequence ID" value="PJJ44990.1"/>
    <property type="molecule type" value="Genomic_DNA"/>
</dbReference>